<evidence type="ECO:0000313" key="2">
    <source>
        <dbReference type="Proteomes" id="UP000828251"/>
    </source>
</evidence>
<dbReference type="Proteomes" id="UP000828251">
    <property type="component" value="Unassembled WGS sequence"/>
</dbReference>
<reference evidence="1 2" key="1">
    <citation type="journal article" date="2021" name="Plant Biotechnol. J.">
        <title>Multi-omics assisted identification of the key and species-specific regulatory components of drought-tolerant mechanisms in Gossypium stocksii.</title>
        <authorList>
            <person name="Yu D."/>
            <person name="Ke L."/>
            <person name="Zhang D."/>
            <person name="Wu Y."/>
            <person name="Sun Y."/>
            <person name="Mei J."/>
            <person name="Sun J."/>
            <person name="Sun Y."/>
        </authorList>
    </citation>
    <scope>NUCLEOTIDE SEQUENCE [LARGE SCALE GENOMIC DNA]</scope>
    <source>
        <strain evidence="2">cv. E1</strain>
        <tissue evidence="1">Leaf</tissue>
    </source>
</reference>
<dbReference type="EMBL" id="JAIQCV010000002">
    <property type="protein sequence ID" value="KAH1122593.1"/>
    <property type="molecule type" value="Genomic_DNA"/>
</dbReference>
<dbReference type="AlphaFoldDB" id="A0A9D3WF23"/>
<evidence type="ECO:0000313" key="1">
    <source>
        <dbReference type="EMBL" id="KAH1122593.1"/>
    </source>
</evidence>
<sequence>MTAAPFVMVQPRQSSTFSGTALLARNNGAMLTSLALPIPYPTSLGMNGSKQTLKMSIFINTTTFPNT</sequence>
<comment type="caution">
    <text evidence="1">The sequence shown here is derived from an EMBL/GenBank/DDBJ whole genome shotgun (WGS) entry which is preliminary data.</text>
</comment>
<gene>
    <name evidence="1" type="ORF">J1N35_005753</name>
</gene>
<proteinExistence type="predicted"/>
<accession>A0A9D3WF23</accession>
<name>A0A9D3WF23_9ROSI</name>
<keyword evidence="2" id="KW-1185">Reference proteome</keyword>
<protein>
    <submittedName>
        <fullName evidence="1">Uncharacterized protein</fullName>
    </submittedName>
</protein>
<organism evidence="1 2">
    <name type="scientific">Gossypium stocksii</name>
    <dbReference type="NCBI Taxonomy" id="47602"/>
    <lineage>
        <taxon>Eukaryota</taxon>
        <taxon>Viridiplantae</taxon>
        <taxon>Streptophyta</taxon>
        <taxon>Embryophyta</taxon>
        <taxon>Tracheophyta</taxon>
        <taxon>Spermatophyta</taxon>
        <taxon>Magnoliopsida</taxon>
        <taxon>eudicotyledons</taxon>
        <taxon>Gunneridae</taxon>
        <taxon>Pentapetalae</taxon>
        <taxon>rosids</taxon>
        <taxon>malvids</taxon>
        <taxon>Malvales</taxon>
        <taxon>Malvaceae</taxon>
        <taxon>Malvoideae</taxon>
        <taxon>Gossypium</taxon>
    </lineage>
</organism>